<dbReference type="InterPro" id="IPR008659">
    <property type="entry name" value="Kre9/Knh1_C"/>
</dbReference>
<feature type="domain" description="Yeast cell wall synthesis Kre9/Knh1 C-terminal" evidence="6">
    <location>
        <begin position="171"/>
        <end position="264"/>
    </location>
</feature>
<keyword evidence="3 5" id="KW-0732">Signal</keyword>
<feature type="signal peptide" evidence="5">
    <location>
        <begin position="1"/>
        <end position="18"/>
    </location>
</feature>
<dbReference type="InParanoid" id="H2AY92"/>
<dbReference type="EMBL" id="HE650827">
    <property type="protein sequence ID" value="CCF59342.1"/>
    <property type="molecule type" value="Genomic_DNA"/>
</dbReference>
<dbReference type="GeneID" id="13887321"/>
<dbReference type="InterPro" id="IPR018466">
    <property type="entry name" value="Kre9/Knh1-like_N"/>
</dbReference>
<dbReference type="OrthoDB" id="2432613at2759"/>
<feature type="domain" description="Yeast cell wall synthesis Kre9/Knh1-like N-terminal" evidence="7">
    <location>
        <begin position="42"/>
        <end position="123"/>
    </location>
</feature>
<evidence type="ECO:0000313" key="8">
    <source>
        <dbReference type="EMBL" id="CCF59342.1"/>
    </source>
</evidence>
<dbReference type="Pfam" id="PF10342">
    <property type="entry name" value="Kre9_KNH"/>
    <property type="match status" value="1"/>
</dbReference>
<gene>
    <name evidence="8" type="primary">KAFR0G03100</name>
    <name evidence="8" type="ORF">KAFR_0G03100</name>
</gene>
<dbReference type="RefSeq" id="XP_003958477.1">
    <property type="nucleotide sequence ID" value="XM_003958428.1"/>
</dbReference>
<dbReference type="HOGENOM" id="CLU_063732_1_0_1"/>
<dbReference type="AlphaFoldDB" id="H2AY92"/>
<evidence type="ECO:0000256" key="1">
    <source>
        <dbReference type="ARBA" id="ARBA00004010"/>
    </source>
</evidence>
<keyword evidence="9" id="KW-1185">Reference proteome</keyword>
<evidence type="ECO:0000259" key="7">
    <source>
        <dbReference type="Pfam" id="PF10342"/>
    </source>
</evidence>
<accession>H2AY92</accession>
<evidence type="ECO:0000313" key="9">
    <source>
        <dbReference type="Proteomes" id="UP000005220"/>
    </source>
</evidence>
<protein>
    <submittedName>
        <fullName evidence="8">Uncharacterized protein</fullName>
    </submittedName>
</protein>
<comment type="function">
    <text evidence="1">Involved in cell wall beta(1-&gt;6) glucan synthesis.</text>
</comment>
<comment type="similarity">
    <text evidence="2">Belongs to the KRE9/KNH1 family.</text>
</comment>
<evidence type="ECO:0000256" key="5">
    <source>
        <dbReference type="SAM" id="SignalP"/>
    </source>
</evidence>
<feature type="compositionally biased region" description="Low complexity" evidence="4">
    <location>
        <begin position="152"/>
        <end position="164"/>
    </location>
</feature>
<dbReference type="GO" id="GO:0006078">
    <property type="term" value="P:(1-&gt;6)-beta-D-glucan biosynthetic process"/>
    <property type="evidence" value="ECO:0007669"/>
    <property type="project" value="InterPro"/>
</dbReference>
<sequence>MILCMFLWIFTILPVISSTDIEILSPTLNTKYLLKSNNNFEIPIHWDFRNDEVPRSMTLKLCKGSNTNIQVIYNIASLIKAEKSQLLAIIPSDQIGINDIYFIQFYLEYPFGYMIKYSPRFKLLSRANIELIISTTLVPNAETKTTANVPATTTSSTTTSSSSSEITGDTRYTEQTGLTRYAPMQFQPQTKCNPRATWTKQYPKSSKITFYSTFRSYIDHSTTITPSWSYSIRRDVNHVSRARMPIKNGGWYNPTIRTKKVSRRKINN</sequence>
<dbReference type="KEGG" id="kaf:KAFR_0G03100"/>
<evidence type="ECO:0000256" key="4">
    <source>
        <dbReference type="SAM" id="MobiDB-lite"/>
    </source>
</evidence>
<proteinExistence type="inferred from homology"/>
<evidence type="ECO:0000259" key="6">
    <source>
        <dbReference type="Pfam" id="PF05390"/>
    </source>
</evidence>
<dbReference type="PANTHER" id="PTHR28154:SF1">
    <property type="entry name" value="CELL WALL SYNTHESIS PROTEIN KNH1-RELATED"/>
    <property type="match status" value="1"/>
</dbReference>
<dbReference type="Pfam" id="PF05390">
    <property type="entry name" value="Kre9_KNH1_C"/>
    <property type="match status" value="1"/>
</dbReference>
<feature type="chain" id="PRO_5003559441" evidence="5">
    <location>
        <begin position="19"/>
        <end position="268"/>
    </location>
</feature>
<reference evidence="8 9" key="1">
    <citation type="journal article" date="2011" name="Proc. Natl. Acad. Sci. U.S.A.">
        <title>Evolutionary erosion of yeast sex chromosomes by mating-type switching accidents.</title>
        <authorList>
            <person name="Gordon J.L."/>
            <person name="Armisen D."/>
            <person name="Proux-Wera E."/>
            <person name="Oheigeartaigh S.S."/>
            <person name="Byrne K.P."/>
            <person name="Wolfe K.H."/>
        </authorList>
    </citation>
    <scope>NUCLEOTIDE SEQUENCE [LARGE SCALE GENOMIC DNA]</scope>
    <source>
        <strain evidence="9">ATCC 22294 / BCRC 22015 / CBS 2517 / CECT 1963 / NBRC 1671 / NRRL Y-8276</strain>
    </source>
</reference>
<feature type="region of interest" description="Disordered" evidence="4">
    <location>
        <begin position="148"/>
        <end position="169"/>
    </location>
</feature>
<dbReference type="GO" id="GO:0031505">
    <property type="term" value="P:fungal-type cell wall organization"/>
    <property type="evidence" value="ECO:0007669"/>
    <property type="project" value="TreeGrafter"/>
</dbReference>
<dbReference type="GO" id="GO:0005576">
    <property type="term" value="C:extracellular region"/>
    <property type="evidence" value="ECO:0007669"/>
    <property type="project" value="TreeGrafter"/>
</dbReference>
<dbReference type="eggNOG" id="ENOG502S28F">
    <property type="taxonomic scope" value="Eukaryota"/>
</dbReference>
<dbReference type="Proteomes" id="UP000005220">
    <property type="component" value="Chromosome 7"/>
</dbReference>
<dbReference type="GO" id="GO:0042546">
    <property type="term" value="P:cell wall biogenesis"/>
    <property type="evidence" value="ECO:0007669"/>
    <property type="project" value="InterPro"/>
</dbReference>
<name>H2AY92_KAZAF</name>
<organism evidence="8 9">
    <name type="scientific">Kazachstania africana (strain ATCC 22294 / BCRC 22015 / CBS 2517 / CECT 1963 / NBRC 1671 / NRRL Y-8276)</name>
    <name type="common">Yeast</name>
    <name type="synonym">Kluyveromyces africanus</name>
    <dbReference type="NCBI Taxonomy" id="1071382"/>
    <lineage>
        <taxon>Eukaryota</taxon>
        <taxon>Fungi</taxon>
        <taxon>Dikarya</taxon>
        <taxon>Ascomycota</taxon>
        <taxon>Saccharomycotina</taxon>
        <taxon>Saccharomycetes</taxon>
        <taxon>Saccharomycetales</taxon>
        <taxon>Saccharomycetaceae</taxon>
        <taxon>Kazachstania</taxon>
    </lineage>
</organism>
<dbReference type="InterPro" id="IPR045328">
    <property type="entry name" value="Kre9/Knh1"/>
</dbReference>
<evidence type="ECO:0000256" key="3">
    <source>
        <dbReference type="ARBA" id="ARBA00022729"/>
    </source>
</evidence>
<dbReference type="PANTHER" id="PTHR28154">
    <property type="entry name" value="CELL WALL SYNTHESIS PROTEIN KNH1-RELATED"/>
    <property type="match status" value="1"/>
</dbReference>
<evidence type="ECO:0000256" key="2">
    <source>
        <dbReference type="ARBA" id="ARBA00006816"/>
    </source>
</evidence>
<dbReference type="STRING" id="1071382.H2AY92"/>